<name>M3CYF3_SPHMS</name>
<dbReference type="OMA" id="NWARMLY"/>
<keyword evidence="3" id="KW-1185">Reference proteome</keyword>
<sequence>MAPSERLPAPTVIKTTHDKDGKSIVNKSVPEHPNEQVVTNGDAVFYLGYATEQFPVEMNNDTDLKAYEKLESSPPGLTISGGTVLRYVDLKPGCTSAMHRTISLDYGIVIAGQLELVLDSGETRILGPGDICVQRGTMHAWKNPSDTTWARVVFVLVPSKPLEVNGQKLGEDYGGNMAGVRASS</sequence>
<dbReference type="STRING" id="692275.M3CYF3"/>
<dbReference type="GeneID" id="27904275"/>
<evidence type="ECO:0000259" key="1">
    <source>
        <dbReference type="Pfam" id="PF07883"/>
    </source>
</evidence>
<organism evidence="2 3">
    <name type="scientific">Sphaerulina musiva (strain SO2202)</name>
    <name type="common">Poplar stem canker fungus</name>
    <name type="synonym">Septoria musiva</name>
    <dbReference type="NCBI Taxonomy" id="692275"/>
    <lineage>
        <taxon>Eukaryota</taxon>
        <taxon>Fungi</taxon>
        <taxon>Dikarya</taxon>
        <taxon>Ascomycota</taxon>
        <taxon>Pezizomycotina</taxon>
        <taxon>Dothideomycetes</taxon>
        <taxon>Dothideomycetidae</taxon>
        <taxon>Mycosphaerellales</taxon>
        <taxon>Mycosphaerellaceae</taxon>
        <taxon>Sphaerulina</taxon>
    </lineage>
</organism>
<evidence type="ECO:0000313" key="2">
    <source>
        <dbReference type="EMBL" id="EMF09107.1"/>
    </source>
</evidence>
<dbReference type="InterPro" id="IPR011051">
    <property type="entry name" value="RmlC_Cupin_sf"/>
</dbReference>
<dbReference type="AlphaFoldDB" id="M3CYF3"/>
<dbReference type="OrthoDB" id="5840532at2759"/>
<dbReference type="SUPFAM" id="SSF51182">
    <property type="entry name" value="RmlC-like cupins"/>
    <property type="match status" value="1"/>
</dbReference>
<dbReference type="RefSeq" id="XP_016757228.1">
    <property type="nucleotide sequence ID" value="XM_016907138.1"/>
</dbReference>
<dbReference type="InterPro" id="IPR014710">
    <property type="entry name" value="RmlC-like_jellyroll"/>
</dbReference>
<dbReference type="eggNOG" id="ENOG502S90D">
    <property type="taxonomic scope" value="Eukaryota"/>
</dbReference>
<dbReference type="Gene3D" id="2.60.120.10">
    <property type="entry name" value="Jelly Rolls"/>
    <property type="match status" value="1"/>
</dbReference>
<gene>
    <name evidence="2" type="ORF">SEPMUDRAFT_151938</name>
</gene>
<evidence type="ECO:0000313" key="3">
    <source>
        <dbReference type="Proteomes" id="UP000016931"/>
    </source>
</evidence>
<reference evidence="2 3" key="1">
    <citation type="journal article" date="2012" name="PLoS Pathog.">
        <title>Diverse lifestyles and strategies of plant pathogenesis encoded in the genomes of eighteen Dothideomycetes fungi.</title>
        <authorList>
            <person name="Ohm R.A."/>
            <person name="Feau N."/>
            <person name="Henrissat B."/>
            <person name="Schoch C.L."/>
            <person name="Horwitz B.A."/>
            <person name="Barry K.W."/>
            <person name="Condon B.J."/>
            <person name="Copeland A.C."/>
            <person name="Dhillon B."/>
            <person name="Glaser F."/>
            <person name="Hesse C.N."/>
            <person name="Kosti I."/>
            <person name="LaButti K."/>
            <person name="Lindquist E.A."/>
            <person name="Lucas S."/>
            <person name="Salamov A.A."/>
            <person name="Bradshaw R.E."/>
            <person name="Ciuffetti L."/>
            <person name="Hamelin R.C."/>
            <person name="Kema G.H.J."/>
            <person name="Lawrence C."/>
            <person name="Scott J.A."/>
            <person name="Spatafora J.W."/>
            <person name="Turgeon B.G."/>
            <person name="de Wit P.J.G.M."/>
            <person name="Zhong S."/>
            <person name="Goodwin S.B."/>
            <person name="Grigoriev I.V."/>
        </authorList>
    </citation>
    <scope>NUCLEOTIDE SEQUENCE [LARGE SCALE GENOMIC DNA]</scope>
    <source>
        <strain evidence="2 3">SO2202</strain>
    </source>
</reference>
<dbReference type="InterPro" id="IPR013096">
    <property type="entry name" value="Cupin_2"/>
</dbReference>
<dbReference type="Pfam" id="PF07883">
    <property type="entry name" value="Cupin_2"/>
    <property type="match status" value="1"/>
</dbReference>
<feature type="domain" description="Cupin type-2" evidence="1">
    <location>
        <begin position="87"/>
        <end position="155"/>
    </location>
</feature>
<dbReference type="InterPro" id="IPR047142">
    <property type="entry name" value="OryJ/VirC-like"/>
</dbReference>
<dbReference type="EMBL" id="KB456270">
    <property type="protein sequence ID" value="EMF09107.1"/>
    <property type="molecule type" value="Genomic_DNA"/>
</dbReference>
<dbReference type="PANTHER" id="PTHR36156:SF2">
    <property type="entry name" value="CUPIN TYPE-2 DOMAIN-CONTAINING PROTEIN"/>
    <property type="match status" value="1"/>
</dbReference>
<dbReference type="HOGENOM" id="CLU_096188_0_1_1"/>
<accession>M3CYF3</accession>
<dbReference type="Proteomes" id="UP000016931">
    <property type="component" value="Unassembled WGS sequence"/>
</dbReference>
<proteinExistence type="predicted"/>
<dbReference type="CDD" id="cd02231">
    <property type="entry name" value="cupin_BLL6423-like"/>
    <property type="match status" value="1"/>
</dbReference>
<protein>
    <recommendedName>
        <fullName evidence="1">Cupin type-2 domain-containing protein</fullName>
    </recommendedName>
</protein>
<dbReference type="PANTHER" id="PTHR36156">
    <property type="entry name" value="SLR2101 PROTEIN"/>
    <property type="match status" value="1"/>
</dbReference>